<dbReference type="Pfam" id="PF00173">
    <property type="entry name" value="Cyt-b5"/>
    <property type="match status" value="1"/>
</dbReference>
<evidence type="ECO:0000256" key="2">
    <source>
        <dbReference type="ARBA" id="ARBA00022617"/>
    </source>
</evidence>
<evidence type="ECO:0000256" key="3">
    <source>
        <dbReference type="ARBA" id="ARBA00022692"/>
    </source>
</evidence>
<dbReference type="PANTHER" id="PTHR19359">
    <property type="entry name" value="CYTOCHROME B5"/>
    <property type="match status" value="1"/>
</dbReference>
<comment type="subcellular location">
    <subcellularLocation>
        <location evidence="1">Membrane</location>
    </subcellularLocation>
</comment>
<dbReference type="Proteomes" id="UP000652761">
    <property type="component" value="Unassembled WGS sequence"/>
</dbReference>
<dbReference type="InterPro" id="IPR018506">
    <property type="entry name" value="Cyt_B5_heme-BS"/>
</dbReference>
<reference evidence="10" key="1">
    <citation type="submission" date="2017-07" db="EMBL/GenBank/DDBJ databases">
        <title>Taro Niue Genome Assembly and Annotation.</title>
        <authorList>
            <person name="Atibalentja N."/>
            <person name="Keating K."/>
            <person name="Fields C.J."/>
        </authorList>
    </citation>
    <scope>NUCLEOTIDE SEQUENCE</scope>
    <source>
        <strain evidence="10">Niue_2</strain>
        <tissue evidence="10">Leaf</tissue>
    </source>
</reference>
<dbReference type="InterPro" id="IPR001199">
    <property type="entry name" value="Cyt_B5-like_heme/steroid-bd"/>
</dbReference>
<keyword evidence="8" id="KW-1133">Transmembrane helix</keyword>
<feature type="non-terminal residue" evidence="10">
    <location>
        <position position="1"/>
    </location>
</feature>
<dbReference type="GO" id="GO:0046872">
    <property type="term" value="F:metal ion binding"/>
    <property type="evidence" value="ECO:0007669"/>
    <property type="project" value="UniProtKB-UniRule"/>
</dbReference>
<evidence type="ECO:0000256" key="5">
    <source>
        <dbReference type="ARBA" id="ARBA00023004"/>
    </source>
</evidence>
<dbReference type="GO" id="GO:0020037">
    <property type="term" value="F:heme binding"/>
    <property type="evidence" value="ECO:0007669"/>
    <property type="project" value="UniProtKB-UniRule"/>
</dbReference>
<proteinExistence type="inferred from homology"/>
<keyword evidence="2 8" id="KW-0349">Heme</keyword>
<evidence type="ECO:0000256" key="6">
    <source>
        <dbReference type="ARBA" id="ARBA00023136"/>
    </source>
</evidence>
<dbReference type="PRINTS" id="PR00363">
    <property type="entry name" value="CYTOCHROMEB5"/>
</dbReference>
<sequence length="190" mass="20604">QPHFFSCCSDKSKAATHQTSIPSHLVYPLFFCFPKRLPPSSPSSKLMEDLKKIPASEVALHSSKEDCWLVIDSKVYDVTQFLEDHPGGEEVLVHASADGDATESFEDVGHSSTAKSMMTSYLIGVLEGTDPVRSAGGSQGSLKAGERRGFAKASTAPQTTPFTLIDFILPLLIFGVAVLSWYMLTFKDSA</sequence>
<evidence type="ECO:0000313" key="11">
    <source>
        <dbReference type="Proteomes" id="UP000652761"/>
    </source>
</evidence>
<keyword evidence="3 8" id="KW-0812">Transmembrane</keyword>
<gene>
    <name evidence="10" type="ORF">Taro_023418</name>
</gene>
<dbReference type="EMBL" id="NMUH01001275">
    <property type="protein sequence ID" value="MQL90814.1"/>
    <property type="molecule type" value="Genomic_DNA"/>
</dbReference>
<accession>A0A843VBB7</accession>
<feature type="domain" description="Cytochrome b5 heme-binding" evidence="9">
    <location>
        <begin position="50"/>
        <end position="127"/>
    </location>
</feature>
<feature type="transmembrane region" description="Helical" evidence="8">
    <location>
        <begin position="162"/>
        <end position="184"/>
    </location>
</feature>
<evidence type="ECO:0000256" key="8">
    <source>
        <dbReference type="RuleBase" id="RU362121"/>
    </source>
</evidence>
<dbReference type="PROSITE" id="PS50255">
    <property type="entry name" value="CYTOCHROME_B5_2"/>
    <property type="match status" value="1"/>
</dbReference>
<dbReference type="InterPro" id="IPR050668">
    <property type="entry name" value="Cytochrome_b5"/>
</dbReference>
<evidence type="ECO:0000259" key="9">
    <source>
        <dbReference type="PROSITE" id="PS50255"/>
    </source>
</evidence>
<keyword evidence="5 8" id="KW-0408">Iron</keyword>
<keyword evidence="4 8" id="KW-0479">Metal-binding</keyword>
<dbReference type="OrthoDB" id="260519at2759"/>
<name>A0A843VBB7_COLES</name>
<dbReference type="FunFam" id="3.10.120.10:FF:000002">
    <property type="entry name" value="Cytochrome b5 type B"/>
    <property type="match status" value="1"/>
</dbReference>
<comment type="similarity">
    <text evidence="7 8">Belongs to the cytochrome b5 family.</text>
</comment>
<dbReference type="SMART" id="SM01117">
    <property type="entry name" value="Cyt-b5"/>
    <property type="match status" value="1"/>
</dbReference>
<keyword evidence="6 8" id="KW-0472">Membrane</keyword>
<dbReference type="PANTHER" id="PTHR19359:SF101">
    <property type="entry name" value="CYTOCHROME B5-LIKE HEME_STEROID BINDING DOMAIN CONTAINING PROTEIN, EXPRESSED"/>
    <property type="match status" value="1"/>
</dbReference>
<dbReference type="AlphaFoldDB" id="A0A843VBB7"/>
<dbReference type="Gene3D" id="3.10.120.10">
    <property type="entry name" value="Cytochrome b5-like heme/steroid binding domain"/>
    <property type="match status" value="1"/>
</dbReference>
<evidence type="ECO:0000256" key="4">
    <source>
        <dbReference type="ARBA" id="ARBA00022723"/>
    </source>
</evidence>
<evidence type="ECO:0000256" key="1">
    <source>
        <dbReference type="ARBA" id="ARBA00004370"/>
    </source>
</evidence>
<keyword evidence="11" id="KW-1185">Reference proteome</keyword>
<evidence type="ECO:0000256" key="7">
    <source>
        <dbReference type="ARBA" id="ARBA00038168"/>
    </source>
</evidence>
<dbReference type="InterPro" id="IPR036400">
    <property type="entry name" value="Cyt_B5-like_heme/steroid_sf"/>
</dbReference>
<comment type="caution">
    <text evidence="10">The sequence shown here is derived from an EMBL/GenBank/DDBJ whole genome shotgun (WGS) entry which is preliminary data.</text>
</comment>
<evidence type="ECO:0000313" key="10">
    <source>
        <dbReference type="EMBL" id="MQL90814.1"/>
    </source>
</evidence>
<organism evidence="10 11">
    <name type="scientific">Colocasia esculenta</name>
    <name type="common">Wild taro</name>
    <name type="synonym">Arum esculentum</name>
    <dbReference type="NCBI Taxonomy" id="4460"/>
    <lineage>
        <taxon>Eukaryota</taxon>
        <taxon>Viridiplantae</taxon>
        <taxon>Streptophyta</taxon>
        <taxon>Embryophyta</taxon>
        <taxon>Tracheophyta</taxon>
        <taxon>Spermatophyta</taxon>
        <taxon>Magnoliopsida</taxon>
        <taxon>Liliopsida</taxon>
        <taxon>Araceae</taxon>
        <taxon>Aroideae</taxon>
        <taxon>Colocasieae</taxon>
        <taxon>Colocasia</taxon>
    </lineage>
</organism>
<dbReference type="SUPFAM" id="SSF55856">
    <property type="entry name" value="Cytochrome b5-like heme/steroid binding domain"/>
    <property type="match status" value="1"/>
</dbReference>
<protein>
    <recommendedName>
        <fullName evidence="9">Cytochrome b5 heme-binding domain-containing protein</fullName>
    </recommendedName>
</protein>
<dbReference type="GO" id="GO:0016020">
    <property type="term" value="C:membrane"/>
    <property type="evidence" value="ECO:0007669"/>
    <property type="project" value="UniProtKB-SubCell"/>
</dbReference>
<dbReference type="PROSITE" id="PS00191">
    <property type="entry name" value="CYTOCHROME_B5_1"/>
    <property type="match status" value="1"/>
</dbReference>